<gene>
    <name evidence="2" type="ORF">E1B28_007523</name>
</gene>
<dbReference type="GeneID" id="66076599"/>
<proteinExistence type="predicted"/>
<dbReference type="Proteomes" id="UP001049176">
    <property type="component" value="Chromosome 4"/>
</dbReference>
<dbReference type="KEGG" id="more:E1B28_007523"/>
<name>A0A9P7S1W2_9AGAR</name>
<dbReference type="EMBL" id="CM032184">
    <property type="protein sequence ID" value="KAG7093884.1"/>
    <property type="molecule type" value="Genomic_DNA"/>
</dbReference>
<reference evidence="2" key="1">
    <citation type="journal article" date="2021" name="Genome Biol. Evol.">
        <title>The assembled and annotated genome of the fairy-ring fungus Marasmius oreades.</title>
        <authorList>
            <person name="Hiltunen M."/>
            <person name="Ament-Velasquez S.L."/>
            <person name="Johannesson H."/>
        </authorList>
    </citation>
    <scope>NUCLEOTIDE SEQUENCE</scope>
    <source>
        <strain evidence="2">03SP1</strain>
    </source>
</reference>
<protein>
    <submittedName>
        <fullName evidence="2">Uncharacterized protein</fullName>
    </submittedName>
</protein>
<evidence type="ECO:0000256" key="1">
    <source>
        <dbReference type="SAM" id="MobiDB-lite"/>
    </source>
</evidence>
<keyword evidence="3" id="KW-1185">Reference proteome</keyword>
<sequence length="506" mass="56865">MHLTNSSRPQPSQDVPVVIVRLGLKRKFLSRMESYDDMRRVVRQKFNIDDNADLTFEVSDFNVCNNERVEVDETAYPAMAPYMDELHLNVIYTEPESSSGTKGKGKARELYPTPTPNVSDEDSVVRDQEESQHAHEISQPPSRVSSCERNLSPPKTQVKHTPASTTYPEDDEEDGDEQPDGPPSLPSPNRTTSIKGKTPSVAPITSPPLPITCSKSKSKSIEPPVANGNHKVDELFNDSVIVDDDIVVTGPHAEPEPQGFVFEPQHFDKKENYKERKEEKWKQQIQRHEVINVDLDERPQYEEAGPSSRLPIITPEPPAQTIKGEEEPKPISKFKSAGTSRLTKPDDDEIQKGSITLKPRYKKSAIISRQNPVKAYDETPPAATQGPVLHEPLEGQENDDENDLIQPDGRFKIYICGPHPDHRAEFMTKARHVLRKVLLGACRTFKLDPKRSCLEQLVVVPEDDGNRELYFQCDISDTVGKAGLRPGSKLRVMVNDDTDEPDEDND</sequence>
<feature type="compositionally biased region" description="Polar residues" evidence="1">
    <location>
        <begin position="139"/>
        <end position="155"/>
    </location>
</feature>
<evidence type="ECO:0000313" key="2">
    <source>
        <dbReference type="EMBL" id="KAG7093884.1"/>
    </source>
</evidence>
<feature type="compositionally biased region" description="Basic and acidic residues" evidence="1">
    <location>
        <begin position="265"/>
        <end position="301"/>
    </location>
</feature>
<feature type="compositionally biased region" description="Acidic residues" evidence="1">
    <location>
        <begin position="168"/>
        <end position="179"/>
    </location>
</feature>
<feature type="compositionally biased region" description="Basic and acidic residues" evidence="1">
    <location>
        <begin position="123"/>
        <end position="136"/>
    </location>
</feature>
<comment type="caution">
    <text evidence="2">The sequence shown here is derived from an EMBL/GenBank/DDBJ whole genome shotgun (WGS) entry which is preliminary data.</text>
</comment>
<feature type="region of interest" description="Disordered" evidence="1">
    <location>
        <begin position="95"/>
        <end position="231"/>
    </location>
</feature>
<evidence type="ECO:0000313" key="3">
    <source>
        <dbReference type="Proteomes" id="UP001049176"/>
    </source>
</evidence>
<feature type="region of interest" description="Disordered" evidence="1">
    <location>
        <begin position="249"/>
        <end position="349"/>
    </location>
</feature>
<dbReference type="AlphaFoldDB" id="A0A9P7S1W2"/>
<dbReference type="OrthoDB" id="3262817at2759"/>
<organism evidence="2 3">
    <name type="scientific">Marasmius oreades</name>
    <name type="common">fairy-ring Marasmius</name>
    <dbReference type="NCBI Taxonomy" id="181124"/>
    <lineage>
        <taxon>Eukaryota</taxon>
        <taxon>Fungi</taxon>
        <taxon>Dikarya</taxon>
        <taxon>Basidiomycota</taxon>
        <taxon>Agaricomycotina</taxon>
        <taxon>Agaricomycetes</taxon>
        <taxon>Agaricomycetidae</taxon>
        <taxon>Agaricales</taxon>
        <taxon>Marasmiineae</taxon>
        <taxon>Marasmiaceae</taxon>
        <taxon>Marasmius</taxon>
    </lineage>
</organism>
<accession>A0A9P7S1W2</accession>
<dbReference type="RefSeq" id="XP_043010354.1">
    <property type="nucleotide sequence ID" value="XM_043152268.1"/>
</dbReference>